<protein>
    <recommendedName>
        <fullName evidence="4">Transmembrane protein</fullName>
    </recommendedName>
</protein>
<evidence type="ECO:0000313" key="3">
    <source>
        <dbReference type="Proteomes" id="UP001497516"/>
    </source>
</evidence>
<feature type="transmembrane region" description="Helical" evidence="1">
    <location>
        <begin position="57"/>
        <end position="77"/>
    </location>
</feature>
<dbReference type="AlphaFoldDB" id="A0AAV2FUL9"/>
<dbReference type="Proteomes" id="UP001497516">
    <property type="component" value="Chromosome 7"/>
</dbReference>
<sequence length="93" mass="10740">MILRTTFFPYSAIDESLRLLLLVLRDRQDVGRSLLRCGEDFVIRDTSGGEFRRRDKVLEVVLFSWILIHLVAAINVLRRYLGGFHECAPTSES</sequence>
<evidence type="ECO:0000313" key="2">
    <source>
        <dbReference type="EMBL" id="CAL1401717.1"/>
    </source>
</evidence>
<reference evidence="2 3" key="1">
    <citation type="submission" date="2024-04" db="EMBL/GenBank/DDBJ databases">
        <authorList>
            <person name="Fracassetti M."/>
        </authorList>
    </citation>
    <scope>NUCLEOTIDE SEQUENCE [LARGE SCALE GENOMIC DNA]</scope>
</reference>
<keyword evidence="3" id="KW-1185">Reference proteome</keyword>
<gene>
    <name evidence="2" type="ORF">LTRI10_LOCUS41761</name>
</gene>
<keyword evidence="1" id="KW-0472">Membrane</keyword>
<evidence type="ECO:0008006" key="4">
    <source>
        <dbReference type="Google" id="ProtNLM"/>
    </source>
</evidence>
<keyword evidence="1" id="KW-0812">Transmembrane</keyword>
<proteinExistence type="predicted"/>
<name>A0AAV2FUL9_9ROSI</name>
<accession>A0AAV2FUL9</accession>
<evidence type="ECO:0000256" key="1">
    <source>
        <dbReference type="SAM" id="Phobius"/>
    </source>
</evidence>
<organism evidence="2 3">
    <name type="scientific">Linum trigynum</name>
    <dbReference type="NCBI Taxonomy" id="586398"/>
    <lineage>
        <taxon>Eukaryota</taxon>
        <taxon>Viridiplantae</taxon>
        <taxon>Streptophyta</taxon>
        <taxon>Embryophyta</taxon>
        <taxon>Tracheophyta</taxon>
        <taxon>Spermatophyta</taxon>
        <taxon>Magnoliopsida</taxon>
        <taxon>eudicotyledons</taxon>
        <taxon>Gunneridae</taxon>
        <taxon>Pentapetalae</taxon>
        <taxon>rosids</taxon>
        <taxon>fabids</taxon>
        <taxon>Malpighiales</taxon>
        <taxon>Linaceae</taxon>
        <taxon>Linum</taxon>
    </lineage>
</organism>
<keyword evidence="1" id="KW-1133">Transmembrane helix</keyword>
<dbReference type="EMBL" id="OZ034820">
    <property type="protein sequence ID" value="CAL1401717.1"/>
    <property type="molecule type" value="Genomic_DNA"/>
</dbReference>